<dbReference type="PROSITE" id="PS51154">
    <property type="entry name" value="MACRO"/>
    <property type="match status" value="1"/>
</dbReference>
<sequence>MANIELRTGDIFKTDADAIVNTVNCVGIMGRGIALQFKNAYPSNFKAYKTACDAEQVQPGRMFVFETGKFTPRFVINFPTKRHWKGKSRIEDIEAGLIALADEVVSRGIKSVAIPPLGAGLGGLDWDDVLPRIKSALQDIPDVDVIIFEPKGAPDSVRASSVPNMTTGRASLVTLMHRYLRGLMDPFVTLIEVQKLMYFMQEAGQPLRLNYVKHHYGPYANNLAHVLHRIEGYFVSGYQDGGDQPDKELTIVPGAIEEAEKALAQEPHTHENFKRVADLVDGFETPYGLELLATVHWVATREGAKSHQAAVERVRNWNERKKAFTPRQVAIAFDTLQAKGWFASA</sequence>
<dbReference type="EMBL" id="JBHSDH010000013">
    <property type="protein sequence ID" value="MFC4292546.1"/>
    <property type="molecule type" value="Genomic_DNA"/>
</dbReference>
<comment type="caution">
    <text evidence="3">The sequence shown here is derived from an EMBL/GenBank/DDBJ whole genome shotgun (WGS) entry which is preliminary data.</text>
</comment>
<dbReference type="SMART" id="SM00506">
    <property type="entry name" value="A1pp"/>
    <property type="match status" value="1"/>
</dbReference>
<reference evidence="4" key="1">
    <citation type="journal article" date="2019" name="Int. J. Syst. Evol. Microbiol.">
        <title>The Global Catalogue of Microorganisms (GCM) 10K type strain sequencing project: providing services to taxonomists for standard genome sequencing and annotation.</title>
        <authorList>
            <consortium name="The Broad Institute Genomics Platform"/>
            <consortium name="The Broad Institute Genome Sequencing Center for Infectious Disease"/>
            <person name="Wu L."/>
            <person name="Ma J."/>
        </authorList>
    </citation>
    <scope>NUCLEOTIDE SEQUENCE [LARGE SCALE GENOMIC DNA]</scope>
    <source>
        <strain evidence="4">CECT 8531</strain>
    </source>
</reference>
<evidence type="ECO:0000313" key="3">
    <source>
        <dbReference type="EMBL" id="MFC4292546.1"/>
    </source>
</evidence>
<dbReference type="InterPro" id="IPR043472">
    <property type="entry name" value="Macro_dom-like"/>
</dbReference>
<protein>
    <submittedName>
        <fullName evidence="3">Macro domain-containing protein</fullName>
    </submittedName>
</protein>
<dbReference type="Proteomes" id="UP001595887">
    <property type="component" value="Unassembled WGS sequence"/>
</dbReference>
<feature type="domain" description="Macro" evidence="2">
    <location>
        <begin position="1"/>
        <end position="166"/>
    </location>
</feature>
<organism evidence="3 4">
    <name type="scientific">Sphingorhabdus arenilitoris</name>
    <dbReference type="NCBI Taxonomy" id="1490041"/>
    <lineage>
        <taxon>Bacteria</taxon>
        <taxon>Pseudomonadati</taxon>
        <taxon>Pseudomonadota</taxon>
        <taxon>Alphaproteobacteria</taxon>
        <taxon>Sphingomonadales</taxon>
        <taxon>Sphingomonadaceae</taxon>
        <taxon>Sphingorhabdus</taxon>
    </lineage>
</organism>
<keyword evidence="4" id="KW-1185">Reference proteome</keyword>
<dbReference type="PANTHER" id="PTHR12521">
    <property type="entry name" value="PROTEIN C6ORF130"/>
    <property type="match status" value="1"/>
</dbReference>
<evidence type="ECO:0000256" key="1">
    <source>
        <dbReference type="ARBA" id="ARBA00035885"/>
    </source>
</evidence>
<evidence type="ECO:0000259" key="2">
    <source>
        <dbReference type="PROSITE" id="PS51154"/>
    </source>
</evidence>
<dbReference type="CDD" id="cd02901">
    <property type="entry name" value="Macro_Poa1p-like"/>
    <property type="match status" value="1"/>
</dbReference>
<dbReference type="RefSeq" id="WP_381423325.1">
    <property type="nucleotide sequence ID" value="NZ_JBHSDH010000013.1"/>
</dbReference>
<name>A0ABV8RJU1_9SPHN</name>
<evidence type="ECO:0000313" key="4">
    <source>
        <dbReference type="Proteomes" id="UP001595887"/>
    </source>
</evidence>
<dbReference type="InterPro" id="IPR050892">
    <property type="entry name" value="ADP-ribose_metab_enzymes"/>
</dbReference>
<dbReference type="Pfam" id="PF01661">
    <property type="entry name" value="Macro"/>
    <property type="match status" value="1"/>
</dbReference>
<gene>
    <name evidence="3" type="ORF">ACFOWX_08985</name>
</gene>
<dbReference type="SUPFAM" id="SSF52949">
    <property type="entry name" value="Macro domain-like"/>
    <property type="match status" value="1"/>
</dbReference>
<dbReference type="Gene3D" id="3.40.220.10">
    <property type="entry name" value="Leucine Aminopeptidase, subunit E, domain 1"/>
    <property type="match status" value="1"/>
</dbReference>
<comment type="catalytic activity">
    <reaction evidence="1">
        <text>an N-(ADP-alpha-D-ribosyl)-thymidine in DNA + H2O = a thymidine in DNA + ADP-D-ribose</text>
        <dbReference type="Rhea" id="RHEA:71655"/>
        <dbReference type="Rhea" id="RHEA-COMP:13556"/>
        <dbReference type="Rhea" id="RHEA-COMP:18051"/>
        <dbReference type="ChEBI" id="CHEBI:15377"/>
        <dbReference type="ChEBI" id="CHEBI:57967"/>
        <dbReference type="ChEBI" id="CHEBI:137386"/>
        <dbReference type="ChEBI" id="CHEBI:191199"/>
    </reaction>
    <physiologicalReaction direction="left-to-right" evidence="1">
        <dbReference type="Rhea" id="RHEA:71656"/>
    </physiologicalReaction>
</comment>
<proteinExistence type="predicted"/>
<accession>A0ABV8RJU1</accession>
<dbReference type="PANTHER" id="PTHR12521:SF0">
    <property type="entry name" value="ADP-RIBOSE GLYCOHYDROLASE OARD1"/>
    <property type="match status" value="1"/>
</dbReference>
<dbReference type="InterPro" id="IPR002589">
    <property type="entry name" value="Macro_dom"/>
</dbReference>